<dbReference type="RefSeq" id="WP_070935901.1">
    <property type="nucleotide sequence ID" value="NZ_MIPT01000001.1"/>
</dbReference>
<dbReference type="InterPro" id="IPR019554">
    <property type="entry name" value="Soluble_ligand-bd"/>
</dbReference>
<proteinExistence type="predicted"/>
<dbReference type="AlphaFoldDB" id="A0A1S1HFP9"/>
<feature type="domain" description="Soluble ligand binding" evidence="4">
    <location>
        <begin position="118"/>
        <end position="164"/>
    </location>
</feature>
<dbReference type="Pfam" id="PF10531">
    <property type="entry name" value="SLBB"/>
    <property type="match status" value="1"/>
</dbReference>
<evidence type="ECO:0000313" key="6">
    <source>
        <dbReference type="Proteomes" id="UP000179467"/>
    </source>
</evidence>
<protein>
    <submittedName>
        <fullName evidence="5">Polysaccharide biosynthesis/export protein</fullName>
    </submittedName>
</protein>
<accession>A0A1S1HFP9</accession>
<keyword evidence="6" id="KW-1185">Reference proteome</keyword>
<evidence type="ECO:0000313" key="5">
    <source>
        <dbReference type="EMBL" id="OHT20868.1"/>
    </source>
</evidence>
<dbReference type="EMBL" id="MIPT01000001">
    <property type="protein sequence ID" value="OHT20868.1"/>
    <property type="molecule type" value="Genomic_DNA"/>
</dbReference>
<evidence type="ECO:0000256" key="2">
    <source>
        <dbReference type="SAM" id="SignalP"/>
    </source>
</evidence>
<reference evidence="5 6" key="1">
    <citation type="submission" date="2016-09" db="EMBL/GenBank/DDBJ databases">
        <title>Metabolic pathway, cell adaptation mechanisms and a novel monoxygenase revealed through proteogenomic-transcription analysis of a Sphingomonas haloaromaticamans strain degrading the fungicide ortho-phenylphenol.</title>
        <authorList>
            <person name="Perruchon C."/>
            <person name="Papadopoulou E.S."/>
            <person name="Rousidou C."/>
            <person name="Vasileiadis S."/>
            <person name="Tanou G."/>
            <person name="Amoutzias G."/>
            <person name="Molassiotis A."/>
            <person name="Karpouzas D.G."/>
        </authorList>
    </citation>
    <scope>NUCLEOTIDE SEQUENCE [LARGE SCALE GENOMIC DNA]</scope>
    <source>
        <strain evidence="5 6">P3</strain>
    </source>
</reference>
<name>A0A1S1HFP9_9SPHN</name>
<evidence type="ECO:0000259" key="3">
    <source>
        <dbReference type="Pfam" id="PF02563"/>
    </source>
</evidence>
<dbReference type="InterPro" id="IPR049712">
    <property type="entry name" value="Poly_export"/>
</dbReference>
<feature type="signal peptide" evidence="2">
    <location>
        <begin position="1"/>
        <end position="23"/>
    </location>
</feature>
<comment type="caution">
    <text evidence="5">The sequence shown here is derived from an EMBL/GenBank/DDBJ whole genome shotgun (WGS) entry which is preliminary data.</text>
</comment>
<dbReference type="InterPro" id="IPR003715">
    <property type="entry name" value="Poly_export_N"/>
</dbReference>
<feature type="domain" description="Polysaccharide export protein N-terminal" evidence="3">
    <location>
        <begin position="35"/>
        <end position="110"/>
    </location>
</feature>
<dbReference type="PANTHER" id="PTHR33619:SF3">
    <property type="entry name" value="POLYSACCHARIDE EXPORT PROTEIN GFCE-RELATED"/>
    <property type="match status" value="1"/>
</dbReference>
<dbReference type="Gene3D" id="3.10.560.10">
    <property type="entry name" value="Outer membrane lipoprotein wza domain like"/>
    <property type="match status" value="1"/>
</dbReference>
<dbReference type="PANTHER" id="PTHR33619">
    <property type="entry name" value="POLYSACCHARIDE EXPORT PROTEIN GFCE-RELATED"/>
    <property type="match status" value="1"/>
</dbReference>
<dbReference type="GO" id="GO:0015159">
    <property type="term" value="F:polysaccharide transmembrane transporter activity"/>
    <property type="evidence" value="ECO:0007669"/>
    <property type="project" value="InterPro"/>
</dbReference>
<organism evidence="5 6">
    <name type="scientific">Edaphosphingomonas haloaromaticamans</name>
    <dbReference type="NCBI Taxonomy" id="653954"/>
    <lineage>
        <taxon>Bacteria</taxon>
        <taxon>Pseudomonadati</taxon>
        <taxon>Pseudomonadota</taxon>
        <taxon>Alphaproteobacteria</taxon>
        <taxon>Sphingomonadales</taxon>
        <taxon>Rhizorhabdaceae</taxon>
        <taxon>Edaphosphingomonas</taxon>
    </lineage>
</organism>
<dbReference type="Proteomes" id="UP000179467">
    <property type="component" value="Unassembled WGS sequence"/>
</dbReference>
<evidence type="ECO:0000256" key="1">
    <source>
        <dbReference type="ARBA" id="ARBA00022729"/>
    </source>
</evidence>
<evidence type="ECO:0000259" key="4">
    <source>
        <dbReference type="Pfam" id="PF10531"/>
    </source>
</evidence>
<feature type="chain" id="PRO_5010207493" evidence="2">
    <location>
        <begin position="24"/>
        <end position="204"/>
    </location>
</feature>
<dbReference type="OrthoDB" id="9808948at2"/>
<sequence>MKLRENILAAALLVVPVAAPAIAQDKPAAAPPAQQLKAYRINPGDELEVYVWGEERLQRTIRVLPDGTFSFPLVGRIDALNKLPTDLEQVISKGLEAQYRGQVPQVTVSVRSPSGMQVSVIGKVRSPGSFTPGKYINVLEAIGIAGGPTEFADVSNVTILRKQGDHLVPMKVRLSGALRGSPSSADLAADGLPQLQSGDTVIVP</sequence>
<dbReference type="Gene3D" id="3.30.1950.10">
    <property type="entry name" value="wza like domain"/>
    <property type="match status" value="1"/>
</dbReference>
<gene>
    <name evidence="5" type="ORF">BHE75_02872</name>
</gene>
<dbReference type="Pfam" id="PF02563">
    <property type="entry name" value="Poly_export"/>
    <property type="match status" value="1"/>
</dbReference>
<keyword evidence="1 2" id="KW-0732">Signal</keyword>